<dbReference type="Proteomes" id="UP000008281">
    <property type="component" value="Unassembled WGS sequence"/>
</dbReference>
<dbReference type="EMBL" id="DS268447">
    <property type="protein sequence ID" value="EFP02316.1"/>
    <property type="molecule type" value="Genomic_DNA"/>
</dbReference>
<reference evidence="1" key="1">
    <citation type="submission" date="2007-07" db="EMBL/GenBank/DDBJ databases">
        <title>PCAP assembly of the Caenorhabditis remanei genome.</title>
        <authorList>
            <consortium name="The Caenorhabditis remanei Sequencing Consortium"/>
            <person name="Wilson R.K."/>
        </authorList>
    </citation>
    <scope>NUCLEOTIDE SEQUENCE [LARGE SCALE GENOMIC DNA]</scope>
    <source>
        <strain evidence="1">PB4641</strain>
    </source>
</reference>
<dbReference type="GeneID" id="9802630"/>
<keyword evidence="2" id="KW-1185">Reference proteome</keyword>
<dbReference type="InParanoid" id="E3MIG4"/>
<evidence type="ECO:0000313" key="2">
    <source>
        <dbReference type="Proteomes" id="UP000008281"/>
    </source>
</evidence>
<evidence type="ECO:0000313" key="1">
    <source>
        <dbReference type="EMBL" id="EFP02316.1"/>
    </source>
</evidence>
<dbReference type="FunCoup" id="E3MIG4">
    <property type="interactions" value="34"/>
</dbReference>
<dbReference type="OMA" id="DMCLISL"/>
<dbReference type="RefSeq" id="XP_003104055.2">
    <property type="nucleotide sequence ID" value="XM_003104007.2"/>
</dbReference>
<accession>E3MIG4</accession>
<sequence>MNSICCQLKNVNSFCSILSFFSFRSPLCYQFFNDSSVTFHLFRSLNIMRFFFFPEFDNFPTQFPNFQQPQMKRIQEIQQNLERLSEMDEHLENCEEWNFVAQEIVKKLSTIRKEVERSVATTPVLLTPPGSCGSGSIYSDTSSGIDNVYAEAVEAYDQQIYSRCVRLVESANRESPVDMCLISLAHHSYAEMVNAASGSDDAMKFAKWWAEFLDSVEAGRGHSEKIELLDYEAVAYEKIVRLGGISDTEKLIEVVVRSYEMVTLLNRPYHILSLQKLFRLANVLNSELDYESDSFSYAKTVVLTGIQNVLRDRKKCSQLGKYMEHNMKMCDELLGQIFDFEFVKKDENSASCRLMSMSPVPVDGQNNIVMRL</sequence>
<protein>
    <submittedName>
        <fullName evidence="1">Uncharacterized protein</fullName>
    </submittedName>
</protein>
<dbReference type="OrthoDB" id="5781186at2759"/>
<dbReference type="HOGENOM" id="CLU_925116_0_0_1"/>
<name>E3MIG4_CAERE</name>
<dbReference type="AlphaFoldDB" id="E3MIG4"/>
<dbReference type="eggNOG" id="ENOG502TC2Q">
    <property type="taxonomic scope" value="Eukaryota"/>
</dbReference>
<gene>
    <name evidence="1" type="ORF">CRE_01098</name>
</gene>
<dbReference type="KEGG" id="crq:GCK72_010267"/>
<proteinExistence type="predicted"/>
<organism evidence="2">
    <name type="scientific">Caenorhabditis remanei</name>
    <name type="common">Caenorhabditis vulgaris</name>
    <dbReference type="NCBI Taxonomy" id="31234"/>
    <lineage>
        <taxon>Eukaryota</taxon>
        <taxon>Metazoa</taxon>
        <taxon>Ecdysozoa</taxon>
        <taxon>Nematoda</taxon>
        <taxon>Chromadorea</taxon>
        <taxon>Rhabditida</taxon>
        <taxon>Rhabditina</taxon>
        <taxon>Rhabditomorpha</taxon>
        <taxon>Rhabditoidea</taxon>
        <taxon>Rhabditidae</taxon>
        <taxon>Peloderinae</taxon>
        <taxon>Caenorhabditis</taxon>
    </lineage>
</organism>
<dbReference type="CTD" id="9802630"/>